<dbReference type="PANTHER" id="PTHR42904">
    <property type="entry name" value="NUDIX HYDROLASE, NUDC SUBFAMILY"/>
    <property type="match status" value="1"/>
</dbReference>
<keyword evidence="5" id="KW-0378">Hydrolase</keyword>
<comment type="cofactor">
    <cofactor evidence="2">
        <name>Zn(2+)</name>
        <dbReference type="ChEBI" id="CHEBI:29105"/>
    </cofactor>
</comment>
<dbReference type="PROSITE" id="PS51462">
    <property type="entry name" value="NUDIX"/>
    <property type="match status" value="1"/>
</dbReference>
<evidence type="ECO:0000256" key="4">
    <source>
        <dbReference type="ARBA" id="ARBA00022723"/>
    </source>
</evidence>
<keyword evidence="10" id="KW-1185">Reference proteome</keyword>
<dbReference type="EMBL" id="VDCV01000006">
    <property type="protein sequence ID" value="KAB5552610.1"/>
    <property type="molecule type" value="Genomic_DNA"/>
</dbReference>
<dbReference type="PANTHER" id="PTHR42904:SF6">
    <property type="entry name" value="NAD-CAPPED RNA HYDROLASE NUDT12"/>
    <property type="match status" value="1"/>
</dbReference>
<evidence type="ECO:0000256" key="7">
    <source>
        <dbReference type="ARBA" id="ARBA00023679"/>
    </source>
</evidence>
<evidence type="ECO:0000313" key="9">
    <source>
        <dbReference type="EMBL" id="KAB5552610.1"/>
    </source>
</evidence>
<gene>
    <name evidence="9" type="ORF">DKX38_009921</name>
</gene>
<name>A0A5N5MBR3_9ROSI</name>
<feature type="domain" description="Nudix hydrolase" evidence="8">
    <location>
        <begin position="127"/>
        <end position="180"/>
    </location>
</feature>
<evidence type="ECO:0000256" key="2">
    <source>
        <dbReference type="ARBA" id="ARBA00001947"/>
    </source>
</evidence>
<comment type="cofactor">
    <cofactor evidence="1">
        <name>Mg(2+)</name>
        <dbReference type="ChEBI" id="CHEBI:18420"/>
    </cofactor>
</comment>
<dbReference type="AlphaFoldDB" id="A0A5N5MBR3"/>
<accession>A0A5N5MBR3</accession>
<organism evidence="9 10">
    <name type="scientific">Salix brachista</name>
    <dbReference type="NCBI Taxonomy" id="2182728"/>
    <lineage>
        <taxon>Eukaryota</taxon>
        <taxon>Viridiplantae</taxon>
        <taxon>Streptophyta</taxon>
        <taxon>Embryophyta</taxon>
        <taxon>Tracheophyta</taxon>
        <taxon>Spermatophyta</taxon>
        <taxon>Magnoliopsida</taxon>
        <taxon>eudicotyledons</taxon>
        <taxon>Gunneridae</taxon>
        <taxon>Pentapetalae</taxon>
        <taxon>rosids</taxon>
        <taxon>fabids</taxon>
        <taxon>Malpighiales</taxon>
        <taxon>Salicaceae</taxon>
        <taxon>Saliceae</taxon>
        <taxon>Salix</taxon>
    </lineage>
</organism>
<dbReference type="GO" id="GO:0005829">
    <property type="term" value="C:cytosol"/>
    <property type="evidence" value="ECO:0007669"/>
    <property type="project" value="TreeGrafter"/>
</dbReference>
<evidence type="ECO:0000256" key="1">
    <source>
        <dbReference type="ARBA" id="ARBA00001946"/>
    </source>
</evidence>
<evidence type="ECO:0000256" key="3">
    <source>
        <dbReference type="ARBA" id="ARBA00009595"/>
    </source>
</evidence>
<reference evidence="10" key="1">
    <citation type="journal article" date="2019" name="Gigascience">
        <title>De novo genome assembly of the endangered Acer yangbiense, a plant species with extremely small populations endemic to Yunnan Province, China.</title>
        <authorList>
            <person name="Yang J."/>
            <person name="Wariss H.M."/>
            <person name="Tao L."/>
            <person name="Zhang R."/>
            <person name="Yun Q."/>
            <person name="Hollingsworth P."/>
            <person name="Dao Z."/>
            <person name="Luo G."/>
            <person name="Guo H."/>
            <person name="Ma Y."/>
            <person name="Sun W."/>
        </authorList>
    </citation>
    <scope>NUCLEOTIDE SEQUENCE [LARGE SCALE GENOMIC DNA]</scope>
    <source>
        <strain evidence="10">cv. br00</strain>
    </source>
</reference>
<comment type="similarity">
    <text evidence="3">Belongs to the Nudix hydrolase family. NudC subfamily.</text>
</comment>
<evidence type="ECO:0000256" key="5">
    <source>
        <dbReference type="ARBA" id="ARBA00022801"/>
    </source>
</evidence>
<dbReference type="GO" id="GO:0006742">
    <property type="term" value="P:NADP+ catabolic process"/>
    <property type="evidence" value="ECO:0007669"/>
    <property type="project" value="TreeGrafter"/>
</dbReference>
<comment type="caution">
    <text evidence="9">The sequence shown here is derived from an EMBL/GenBank/DDBJ whole genome shotgun (WGS) entry which is preliminary data.</text>
</comment>
<dbReference type="GO" id="GO:0046872">
    <property type="term" value="F:metal ion binding"/>
    <property type="evidence" value="ECO:0007669"/>
    <property type="project" value="UniProtKB-KW"/>
</dbReference>
<sequence length="180" mass="19914">MKRDEDTGHLPAPLVACDPPTKAILLALKHPNQPTTYTALALETLKTQLVDNSHQSSSLNFKVLPFRKGRPLASSTSTDADLGTKWHLGWISLSDCKGLFAASGVEYTGDSLIYLGSSSEQDVDLLYWAIYVIMLVIDRENDRALLGRQSRFVPRMCSCLAGFIEPGESLEEAGRRETWE</sequence>
<dbReference type="InterPro" id="IPR015797">
    <property type="entry name" value="NUDIX_hydrolase-like_dom_sf"/>
</dbReference>
<dbReference type="InterPro" id="IPR050241">
    <property type="entry name" value="NAD-cap_RNA_hydrolase_NudC"/>
</dbReference>
<dbReference type="GO" id="GO:0035529">
    <property type="term" value="F:NADH pyrophosphatase activity"/>
    <property type="evidence" value="ECO:0007669"/>
    <property type="project" value="TreeGrafter"/>
</dbReference>
<dbReference type="Proteomes" id="UP000326939">
    <property type="component" value="Chromosome 6"/>
</dbReference>
<dbReference type="GO" id="GO:0019677">
    <property type="term" value="P:NAD+ catabolic process"/>
    <property type="evidence" value="ECO:0007669"/>
    <property type="project" value="TreeGrafter"/>
</dbReference>
<dbReference type="Gene3D" id="3.90.79.10">
    <property type="entry name" value="Nucleoside Triphosphate Pyrophosphohydrolase"/>
    <property type="match status" value="1"/>
</dbReference>
<keyword evidence="4" id="KW-0479">Metal-binding</keyword>
<proteinExistence type="inferred from homology"/>
<dbReference type="InterPro" id="IPR000086">
    <property type="entry name" value="NUDIX_hydrolase_dom"/>
</dbReference>
<dbReference type="SUPFAM" id="SSF55811">
    <property type="entry name" value="Nudix"/>
    <property type="match status" value="1"/>
</dbReference>
<comment type="catalytic activity">
    <reaction evidence="7">
        <text>a 5'-end NAD(+)-phospho-ribonucleoside in mRNA + H2O = a 5'-end phospho-adenosine-phospho-ribonucleoside in mRNA + beta-nicotinamide D-ribonucleotide + 2 H(+)</text>
        <dbReference type="Rhea" id="RHEA:60876"/>
        <dbReference type="Rhea" id="RHEA-COMP:15698"/>
        <dbReference type="Rhea" id="RHEA-COMP:15719"/>
        <dbReference type="ChEBI" id="CHEBI:14649"/>
        <dbReference type="ChEBI" id="CHEBI:15377"/>
        <dbReference type="ChEBI" id="CHEBI:15378"/>
        <dbReference type="ChEBI" id="CHEBI:144029"/>
        <dbReference type="ChEBI" id="CHEBI:144051"/>
    </reaction>
    <physiologicalReaction direction="left-to-right" evidence="7">
        <dbReference type="Rhea" id="RHEA:60877"/>
    </physiologicalReaction>
</comment>
<evidence type="ECO:0000256" key="6">
    <source>
        <dbReference type="ARBA" id="ARBA00022842"/>
    </source>
</evidence>
<keyword evidence="6" id="KW-0460">Magnesium</keyword>
<dbReference type="Pfam" id="PF00293">
    <property type="entry name" value="NUDIX"/>
    <property type="match status" value="1"/>
</dbReference>
<evidence type="ECO:0000259" key="8">
    <source>
        <dbReference type="PROSITE" id="PS51462"/>
    </source>
</evidence>
<dbReference type="GO" id="GO:0005777">
    <property type="term" value="C:peroxisome"/>
    <property type="evidence" value="ECO:0007669"/>
    <property type="project" value="TreeGrafter"/>
</dbReference>
<protein>
    <recommendedName>
        <fullName evidence="8">Nudix hydrolase domain-containing protein</fullName>
    </recommendedName>
</protein>
<evidence type="ECO:0000313" key="10">
    <source>
        <dbReference type="Proteomes" id="UP000326939"/>
    </source>
</evidence>